<dbReference type="EMBL" id="PPQW01000059">
    <property type="protein sequence ID" value="PNZ66485.1"/>
    <property type="molecule type" value="Genomic_DNA"/>
</dbReference>
<name>A0AAP8PMY5_9STAP</name>
<dbReference type="InterPro" id="IPR006724">
    <property type="entry name" value="Phage_TTP"/>
</dbReference>
<dbReference type="AlphaFoldDB" id="A0AAP8PMY5"/>
<proteinExistence type="predicted"/>
<dbReference type="Proteomes" id="UP000242470">
    <property type="component" value="Unassembled WGS sequence"/>
</dbReference>
<evidence type="ECO:0000313" key="2">
    <source>
        <dbReference type="EMBL" id="PNZ66485.1"/>
    </source>
</evidence>
<accession>A0AAP8PMY5</accession>
<dbReference type="GeneID" id="64981872"/>
<comment type="caution">
    <text evidence="2">The sequence shown here is derived from an EMBL/GenBank/DDBJ whole genome shotgun (WGS) entry which is preliminary data.</text>
</comment>
<feature type="compositionally biased region" description="Low complexity" evidence="1">
    <location>
        <begin position="248"/>
        <end position="265"/>
    </location>
</feature>
<dbReference type="InterPro" id="IPR006490">
    <property type="entry name" value="Maj_tail_phi13"/>
</dbReference>
<reference evidence="2 3" key="1">
    <citation type="submission" date="2017-08" db="EMBL/GenBank/DDBJ databases">
        <title>Draft genome sequences of 64 type strains of genus Staph aureus.</title>
        <authorList>
            <person name="Cole K."/>
            <person name="Golubchik T."/>
            <person name="Russell J."/>
            <person name="Foster D."/>
            <person name="Llewelyn M."/>
            <person name="Wilson D."/>
            <person name="Crook D."/>
            <person name="Paul J."/>
        </authorList>
    </citation>
    <scope>NUCLEOTIDE SEQUENCE [LARGE SCALE GENOMIC DNA]</scope>
    <source>
        <strain evidence="2 3">NCTC 12101</strain>
    </source>
</reference>
<protein>
    <submittedName>
        <fullName evidence="2">Phage tail protein</fullName>
    </submittedName>
</protein>
<evidence type="ECO:0000313" key="3">
    <source>
        <dbReference type="Proteomes" id="UP000242470"/>
    </source>
</evidence>
<dbReference type="NCBIfam" id="TIGR01603">
    <property type="entry name" value="maj_tail_phi13"/>
    <property type="match status" value="1"/>
</dbReference>
<gene>
    <name evidence="2" type="ORF">CD158_08365</name>
</gene>
<feature type="region of interest" description="Disordered" evidence="1">
    <location>
        <begin position="197"/>
        <end position="225"/>
    </location>
</feature>
<organism evidence="2 3">
    <name type="scientific">Staphylococcus auricularis</name>
    <dbReference type="NCBI Taxonomy" id="29379"/>
    <lineage>
        <taxon>Bacteria</taxon>
        <taxon>Bacillati</taxon>
        <taxon>Bacillota</taxon>
        <taxon>Bacilli</taxon>
        <taxon>Bacillales</taxon>
        <taxon>Staphylococcaceae</taxon>
        <taxon>Staphylococcus</taxon>
    </lineage>
</organism>
<sequence>MGKYNSSTGLERFYYGVLDSNEKVKNVKVVDYLKEISLEFDEDLEKAYGSNKVAEIAKSNGETSLSATFHRLPIEAQQDLLGLVQHKSSDGVYGFSNATGINYTACVFARTMEDGSKEWFGLGKGVFTRPAKEGQTKEDGVEFGEDEIEGQFMETDLGGFDDQLAVIMAYDEKGQTQGRDTVFQSVFGKSYSEVTEDLTKVEDNSEASQGGNEDSEDKLKDILENMNRDEISEAVFGKPYDEVLKQLSPNSEASAENSEATPSEAVTESPSGEAASEIYPNTSEQ</sequence>
<dbReference type="Pfam" id="PF04630">
    <property type="entry name" value="Phage_TTP_1"/>
    <property type="match status" value="1"/>
</dbReference>
<feature type="region of interest" description="Disordered" evidence="1">
    <location>
        <begin position="246"/>
        <end position="285"/>
    </location>
</feature>
<dbReference type="RefSeq" id="WP_083498189.1">
    <property type="nucleotide sequence ID" value="NZ_AP024589.1"/>
</dbReference>
<evidence type="ECO:0000256" key="1">
    <source>
        <dbReference type="SAM" id="MobiDB-lite"/>
    </source>
</evidence>